<comment type="caution">
    <text evidence="2">The sequence shown here is derived from an EMBL/GenBank/DDBJ whole genome shotgun (WGS) entry which is preliminary data.</text>
</comment>
<dbReference type="GO" id="GO:0005783">
    <property type="term" value="C:endoplasmic reticulum"/>
    <property type="evidence" value="ECO:0007669"/>
    <property type="project" value="TreeGrafter"/>
</dbReference>
<dbReference type="Proteomes" id="UP001153076">
    <property type="component" value="Unassembled WGS sequence"/>
</dbReference>
<keyword evidence="1" id="KW-0812">Transmembrane</keyword>
<organism evidence="2 3">
    <name type="scientific">Carnegiea gigantea</name>
    <dbReference type="NCBI Taxonomy" id="171969"/>
    <lineage>
        <taxon>Eukaryota</taxon>
        <taxon>Viridiplantae</taxon>
        <taxon>Streptophyta</taxon>
        <taxon>Embryophyta</taxon>
        <taxon>Tracheophyta</taxon>
        <taxon>Spermatophyta</taxon>
        <taxon>Magnoliopsida</taxon>
        <taxon>eudicotyledons</taxon>
        <taxon>Gunneridae</taxon>
        <taxon>Pentapetalae</taxon>
        <taxon>Caryophyllales</taxon>
        <taxon>Cactineae</taxon>
        <taxon>Cactaceae</taxon>
        <taxon>Cactoideae</taxon>
        <taxon>Echinocereeae</taxon>
        <taxon>Carnegiea</taxon>
    </lineage>
</organism>
<evidence type="ECO:0000313" key="2">
    <source>
        <dbReference type="EMBL" id="KAJ8451965.1"/>
    </source>
</evidence>
<name>A0A9Q1QTQ6_9CARY</name>
<gene>
    <name evidence="2" type="ORF">Cgig2_007448</name>
</gene>
<feature type="transmembrane region" description="Helical" evidence="1">
    <location>
        <begin position="177"/>
        <end position="197"/>
    </location>
</feature>
<evidence type="ECO:0000313" key="3">
    <source>
        <dbReference type="Proteomes" id="UP001153076"/>
    </source>
</evidence>
<dbReference type="Pfam" id="PF05608">
    <property type="entry name" value="RTE1"/>
    <property type="match status" value="1"/>
</dbReference>
<dbReference type="GO" id="GO:0009723">
    <property type="term" value="P:response to ethylene"/>
    <property type="evidence" value="ECO:0007669"/>
    <property type="project" value="TreeGrafter"/>
</dbReference>
<dbReference type="EMBL" id="JAKOGI010000007">
    <property type="protein sequence ID" value="KAJ8451965.1"/>
    <property type="molecule type" value="Genomic_DNA"/>
</dbReference>
<keyword evidence="1" id="KW-0472">Membrane</keyword>
<dbReference type="AlphaFoldDB" id="A0A9Q1QTQ6"/>
<keyword evidence="1" id="KW-1133">Transmembrane helix</keyword>
<feature type="transmembrane region" description="Helical" evidence="1">
    <location>
        <begin position="203"/>
        <end position="222"/>
    </location>
</feature>
<dbReference type="PANTHER" id="PTHR20921">
    <property type="entry name" value="TRANSMEMBRANE PROTEIN 222"/>
    <property type="match status" value="1"/>
</dbReference>
<reference evidence="2" key="1">
    <citation type="submission" date="2022-04" db="EMBL/GenBank/DDBJ databases">
        <title>Carnegiea gigantea Genome sequencing and assembly v2.</title>
        <authorList>
            <person name="Copetti D."/>
            <person name="Sanderson M.J."/>
            <person name="Burquez A."/>
            <person name="Wojciechowski M.F."/>
        </authorList>
    </citation>
    <scope>NUCLEOTIDE SEQUENCE</scope>
    <source>
        <strain evidence="2">SGP5-SGP5p</strain>
        <tissue evidence="2">Aerial part</tissue>
    </source>
</reference>
<keyword evidence="3" id="KW-1185">Reference proteome</keyword>
<evidence type="ECO:0000256" key="1">
    <source>
        <dbReference type="SAM" id="Phobius"/>
    </source>
</evidence>
<dbReference type="GO" id="GO:0010104">
    <property type="term" value="P:regulation of ethylene-activated signaling pathway"/>
    <property type="evidence" value="ECO:0007669"/>
    <property type="project" value="TreeGrafter"/>
</dbReference>
<dbReference type="OrthoDB" id="267284at2759"/>
<proteinExistence type="predicted"/>
<protein>
    <recommendedName>
        <fullName evidence="4">Protein RTE1-HOMOLOG</fullName>
    </recommendedName>
</protein>
<evidence type="ECO:0008006" key="4">
    <source>
        <dbReference type="Google" id="ProtNLM"/>
    </source>
</evidence>
<dbReference type="InterPro" id="IPR008496">
    <property type="entry name" value="TMEM222/RTE1"/>
</dbReference>
<dbReference type="GO" id="GO:0005794">
    <property type="term" value="C:Golgi apparatus"/>
    <property type="evidence" value="ECO:0007669"/>
    <property type="project" value="TreeGrafter"/>
</dbReference>
<accession>A0A9Q1QTQ6</accession>
<dbReference type="PANTHER" id="PTHR20921:SF0">
    <property type="entry name" value="TRANSMEMBRANE PROTEIN 222"/>
    <property type="match status" value="1"/>
</dbReference>
<sequence>MATDVDVDPEEQLMIGKNYLDAKQIDPERERFPCCIVWTPLPLLSWLIPFIGHVGICREDGVILDFAGPNFVSVDNFAFGSVTRYLQIDAKQCRAICLRNREPQNSSGSEGEISRWDDAIRTSTQEYQHRSYSLLTCNCHSFVANNLNRLGFGGRGWNVVSVAVLMLLKGRWVNRAAILKTYLPFIIVFSLCVALGGWTFLKFWAMFVVLLVGWFVIGSYCFRSLIEL</sequence>